<comment type="caution">
    <text evidence="2">The sequence shown here is derived from an EMBL/GenBank/DDBJ whole genome shotgun (WGS) entry which is preliminary data.</text>
</comment>
<gene>
    <name evidence="2" type="ORF">M5D96_013372</name>
</gene>
<protein>
    <submittedName>
        <fullName evidence="2">Uncharacterized protein</fullName>
    </submittedName>
</protein>
<accession>A0A9Q0BJ76</accession>
<sequence>MGNVNGNVNGNGNGNGNYSSGGESEEPPPEPAPPEIPPRTQSLLMSLRKHSDYKLKYEEKGDQKHEEFIPTSQLQKGEFSRQAKFKYKRKGYFMFAILP</sequence>
<evidence type="ECO:0000256" key="1">
    <source>
        <dbReference type="SAM" id="MobiDB-lite"/>
    </source>
</evidence>
<proteinExistence type="predicted"/>
<dbReference type="AlphaFoldDB" id="A0A9Q0BJ76"/>
<dbReference type="Proteomes" id="UP001059596">
    <property type="component" value="Unassembled WGS sequence"/>
</dbReference>
<feature type="region of interest" description="Disordered" evidence="1">
    <location>
        <begin position="1"/>
        <end position="41"/>
    </location>
</feature>
<evidence type="ECO:0000313" key="2">
    <source>
        <dbReference type="EMBL" id="KAI8033876.1"/>
    </source>
</evidence>
<dbReference type="EMBL" id="JAMKOV010000094">
    <property type="protein sequence ID" value="KAI8033876.1"/>
    <property type="molecule type" value="Genomic_DNA"/>
</dbReference>
<name>A0A9Q0BJ76_9MUSC</name>
<organism evidence="2 3">
    <name type="scientific">Drosophila gunungcola</name>
    <name type="common">fruit fly</name>
    <dbReference type="NCBI Taxonomy" id="103775"/>
    <lineage>
        <taxon>Eukaryota</taxon>
        <taxon>Metazoa</taxon>
        <taxon>Ecdysozoa</taxon>
        <taxon>Arthropoda</taxon>
        <taxon>Hexapoda</taxon>
        <taxon>Insecta</taxon>
        <taxon>Pterygota</taxon>
        <taxon>Neoptera</taxon>
        <taxon>Endopterygota</taxon>
        <taxon>Diptera</taxon>
        <taxon>Brachycera</taxon>
        <taxon>Muscomorpha</taxon>
        <taxon>Ephydroidea</taxon>
        <taxon>Drosophilidae</taxon>
        <taxon>Drosophila</taxon>
        <taxon>Sophophora</taxon>
    </lineage>
</organism>
<evidence type="ECO:0000313" key="3">
    <source>
        <dbReference type="Proteomes" id="UP001059596"/>
    </source>
</evidence>
<reference evidence="2" key="1">
    <citation type="journal article" date="2023" name="Genome Biol. Evol.">
        <title>Long-read-based Genome Assembly of Drosophila gunungcola Reveals Fewer Chemosensory Genes in Flower-breeding Species.</title>
        <authorList>
            <person name="Negi A."/>
            <person name="Liao B.Y."/>
            <person name="Yeh S.D."/>
        </authorList>
    </citation>
    <scope>NUCLEOTIDE SEQUENCE</scope>
    <source>
        <strain evidence="2">Sukarami</strain>
    </source>
</reference>
<keyword evidence="3" id="KW-1185">Reference proteome</keyword>